<evidence type="ECO:0000313" key="1">
    <source>
        <dbReference type="EMBL" id="CAF0893083.1"/>
    </source>
</evidence>
<dbReference type="AlphaFoldDB" id="A0A813Z1C2"/>
<proteinExistence type="predicted"/>
<evidence type="ECO:0000313" key="2">
    <source>
        <dbReference type="Proteomes" id="UP000663879"/>
    </source>
</evidence>
<dbReference type="EMBL" id="CAJNOC010001814">
    <property type="protein sequence ID" value="CAF0893083.1"/>
    <property type="molecule type" value="Genomic_DNA"/>
</dbReference>
<protein>
    <submittedName>
        <fullName evidence="1">Uncharacterized protein</fullName>
    </submittedName>
</protein>
<dbReference type="Proteomes" id="UP000663879">
    <property type="component" value="Unassembled WGS sequence"/>
</dbReference>
<sequence length="158" mass="18121">MDSTQFCSKLIQKYPNLNTNKPLKDKIIKENVIDLKDTTIVGKPITNKEEYSILEKLNTVKSLREDQNFAPSFRLDNPQNKGSGHWEIQRNGEKGKTTVAQVHAPGWAQEFLNFLQNSDLQNKYDKLLCNKLINSLTSGRNEITKAYVTLKDLESVFF</sequence>
<organism evidence="1 2">
    <name type="scientific">Brachionus calyciflorus</name>
    <dbReference type="NCBI Taxonomy" id="104777"/>
    <lineage>
        <taxon>Eukaryota</taxon>
        <taxon>Metazoa</taxon>
        <taxon>Spiralia</taxon>
        <taxon>Gnathifera</taxon>
        <taxon>Rotifera</taxon>
        <taxon>Eurotatoria</taxon>
        <taxon>Monogononta</taxon>
        <taxon>Pseudotrocha</taxon>
        <taxon>Ploima</taxon>
        <taxon>Brachionidae</taxon>
        <taxon>Brachionus</taxon>
    </lineage>
</organism>
<comment type="caution">
    <text evidence="1">The sequence shown here is derived from an EMBL/GenBank/DDBJ whole genome shotgun (WGS) entry which is preliminary data.</text>
</comment>
<keyword evidence="2" id="KW-1185">Reference proteome</keyword>
<name>A0A813Z1C2_9BILA</name>
<reference evidence="1" key="1">
    <citation type="submission" date="2021-02" db="EMBL/GenBank/DDBJ databases">
        <authorList>
            <person name="Nowell W R."/>
        </authorList>
    </citation>
    <scope>NUCLEOTIDE SEQUENCE</scope>
    <source>
        <strain evidence="1">Ploen Becks lab</strain>
    </source>
</reference>
<accession>A0A813Z1C2</accession>
<gene>
    <name evidence="1" type="ORF">OXX778_LOCUS11012</name>
</gene>
<dbReference type="OrthoDB" id="10407640at2759"/>